<dbReference type="EC" id="5.1.3.13" evidence="3 7"/>
<evidence type="ECO:0000313" key="8">
    <source>
        <dbReference type="EMBL" id="MBK1646002.1"/>
    </source>
</evidence>
<dbReference type="GO" id="GO:0008830">
    <property type="term" value="F:dTDP-4-dehydrorhamnose 3,5-epimerase activity"/>
    <property type="evidence" value="ECO:0007669"/>
    <property type="project" value="UniProtKB-UniRule"/>
</dbReference>
<evidence type="ECO:0000256" key="5">
    <source>
        <dbReference type="PIRSR" id="PIRSR600888-1"/>
    </source>
</evidence>
<protein>
    <recommendedName>
        <fullName evidence="4 7">dTDP-4-dehydrorhamnose 3,5-epimerase</fullName>
        <ecNumber evidence="3 7">5.1.3.13</ecNumber>
    </recommendedName>
    <alternativeName>
        <fullName evidence="7">Thymidine diphospho-4-keto-rhamnose 3,5-epimerase</fullName>
    </alternativeName>
</protein>
<evidence type="ECO:0000256" key="1">
    <source>
        <dbReference type="ARBA" id="ARBA00001298"/>
    </source>
</evidence>
<sequence length="189" mass="21275">MNVVETAIPGVLIIEPKVWGDERGFFMETYRSNRYTELGLPADLVQDNLSFSRQGVLRGLHVQHPHAQGKLVQVMWGEVYDVAVDIRRGSPTFGQWVSATLSGQNRRQFWIPPGFAHGFLVTGESALFTYKNTEYYSPETEFGIRWDDPALSIAWPLDGLSPELSAKDTAAPCLSEIPPERLPSYEDYP</sequence>
<evidence type="ECO:0000256" key="7">
    <source>
        <dbReference type="RuleBase" id="RU364069"/>
    </source>
</evidence>
<comment type="pathway">
    <text evidence="7">Carbohydrate biosynthesis; dTDP-L-rhamnose biosynthesis.</text>
</comment>
<dbReference type="Pfam" id="PF00908">
    <property type="entry name" value="dTDP_sugar_isom"/>
    <property type="match status" value="1"/>
</dbReference>
<dbReference type="InterPro" id="IPR014710">
    <property type="entry name" value="RmlC-like_jellyroll"/>
</dbReference>
<organism evidence="8 9">
    <name type="scientific">Thiocapsa imhoffii</name>
    <dbReference type="NCBI Taxonomy" id="382777"/>
    <lineage>
        <taxon>Bacteria</taxon>
        <taxon>Pseudomonadati</taxon>
        <taxon>Pseudomonadota</taxon>
        <taxon>Gammaproteobacteria</taxon>
        <taxon>Chromatiales</taxon>
        <taxon>Chromatiaceae</taxon>
        <taxon>Thiocapsa</taxon>
    </lineage>
</organism>
<evidence type="ECO:0000256" key="6">
    <source>
        <dbReference type="PIRSR" id="PIRSR600888-3"/>
    </source>
</evidence>
<evidence type="ECO:0000256" key="4">
    <source>
        <dbReference type="ARBA" id="ARBA00019595"/>
    </source>
</evidence>
<comment type="caution">
    <text evidence="8">The sequence shown here is derived from an EMBL/GenBank/DDBJ whole genome shotgun (WGS) entry which is preliminary data.</text>
</comment>
<dbReference type="GO" id="GO:0000271">
    <property type="term" value="P:polysaccharide biosynthetic process"/>
    <property type="evidence" value="ECO:0007669"/>
    <property type="project" value="TreeGrafter"/>
</dbReference>
<dbReference type="PANTHER" id="PTHR21047">
    <property type="entry name" value="DTDP-6-DEOXY-D-GLUCOSE-3,5 EPIMERASE"/>
    <property type="match status" value="1"/>
</dbReference>
<dbReference type="InterPro" id="IPR011051">
    <property type="entry name" value="RmlC_Cupin_sf"/>
</dbReference>
<feature type="site" description="Participates in a stacking interaction with the thymidine ring of dTDP-4-oxo-6-deoxyglucose" evidence="6">
    <location>
        <position position="136"/>
    </location>
</feature>
<dbReference type="CDD" id="cd00438">
    <property type="entry name" value="cupin_RmlC"/>
    <property type="match status" value="1"/>
</dbReference>
<dbReference type="GO" id="GO:0005829">
    <property type="term" value="C:cytosol"/>
    <property type="evidence" value="ECO:0007669"/>
    <property type="project" value="TreeGrafter"/>
</dbReference>
<comment type="subunit">
    <text evidence="7">Homodimer.</text>
</comment>
<dbReference type="EMBL" id="NRSD01000018">
    <property type="protein sequence ID" value="MBK1646002.1"/>
    <property type="molecule type" value="Genomic_DNA"/>
</dbReference>
<feature type="active site" description="Proton donor" evidence="5">
    <location>
        <position position="130"/>
    </location>
</feature>
<comment type="similarity">
    <text evidence="7">Belongs to the dTDP-4-dehydrorhamnose 3,5-epimerase family.</text>
</comment>
<dbReference type="InterPro" id="IPR000888">
    <property type="entry name" value="RmlC-like"/>
</dbReference>
<comment type="catalytic activity">
    <reaction evidence="1 7">
        <text>dTDP-4-dehydro-6-deoxy-alpha-D-glucose = dTDP-4-dehydro-beta-L-rhamnose</text>
        <dbReference type="Rhea" id="RHEA:16969"/>
        <dbReference type="ChEBI" id="CHEBI:57649"/>
        <dbReference type="ChEBI" id="CHEBI:62830"/>
        <dbReference type="EC" id="5.1.3.13"/>
    </reaction>
</comment>
<dbReference type="RefSeq" id="WP_200388819.1">
    <property type="nucleotide sequence ID" value="NZ_NRSD01000018.1"/>
</dbReference>
<comment type="function">
    <text evidence="2 7">Catalyzes the epimerization of the C3' and C5'positions of dTDP-6-deoxy-D-xylo-4-hexulose, forming dTDP-6-deoxy-L-lyxo-4-hexulose.</text>
</comment>
<dbReference type="GO" id="GO:0019305">
    <property type="term" value="P:dTDP-rhamnose biosynthetic process"/>
    <property type="evidence" value="ECO:0007669"/>
    <property type="project" value="UniProtKB-UniRule"/>
</dbReference>
<keyword evidence="7" id="KW-0413">Isomerase</keyword>
<dbReference type="Gene3D" id="2.60.120.10">
    <property type="entry name" value="Jelly Rolls"/>
    <property type="match status" value="1"/>
</dbReference>
<evidence type="ECO:0000256" key="2">
    <source>
        <dbReference type="ARBA" id="ARBA00001997"/>
    </source>
</evidence>
<dbReference type="Proteomes" id="UP001138802">
    <property type="component" value="Unassembled WGS sequence"/>
</dbReference>
<accession>A0A9X0WJN4</accession>
<evidence type="ECO:0000313" key="9">
    <source>
        <dbReference type="Proteomes" id="UP001138802"/>
    </source>
</evidence>
<dbReference type="NCBIfam" id="TIGR01221">
    <property type="entry name" value="rmlC"/>
    <property type="match status" value="1"/>
</dbReference>
<name>A0A9X0WJN4_9GAMM</name>
<proteinExistence type="inferred from homology"/>
<dbReference type="AlphaFoldDB" id="A0A9X0WJN4"/>
<evidence type="ECO:0000256" key="3">
    <source>
        <dbReference type="ARBA" id="ARBA00012098"/>
    </source>
</evidence>
<gene>
    <name evidence="8" type="primary">rfbC</name>
    <name evidence="8" type="ORF">CKO25_15365</name>
</gene>
<keyword evidence="9" id="KW-1185">Reference proteome</keyword>
<dbReference type="SUPFAM" id="SSF51182">
    <property type="entry name" value="RmlC-like cupins"/>
    <property type="match status" value="1"/>
</dbReference>
<reference evidence="8 9" key="1">
    <citation type="journal article" date="2020" name="Microorganisms">
        <title>Osmotic Adaptation and Compatible Solute Biosynthesis of Phototrophic Bacteria as Revealed from Genome Analyses.</title>
        <authorList>
            <person name="Imhoff J.F."/>
            <person name="Rahn T."/>
            <person name="Kunzel S."/>
            <person name="Keller A."/>
            <person name="Neulinger S.C."/>
        </authorList>
    </citation>
    <scope>NUCLEOTIDE SEQUENCE [LARGE SCALE GENOMIC DNA]</scope>
    <source>
        <strain evidence="8 9">DSM 21303</strain>
    </source>
</reference>
<feature type="active site" description="Proton acceptor" evidence="5">
    <location>
        <position position="61"/>
    </location>
</feature>
<dbReference type="PANTHER" id="PTHR21047:SF2">
    <property type="entry name" value="THYMIDINE DIPHOSPHO-4-KETO-RHAMNOSE 3,5-EPIMERASE"/>
    <property type="match status" value="1"/>
</dbReference>